<evidence type="ECO:0000256" key="11">
    <source>
        <dbReference type="PROSITE-ProRule" id="PRU01360"/>
    </source>
</evidence>
<feature type="region of interest" description="Disordered" evidence="13">
    <location>
        <begin position="1"/>
        <end position="21"/>
    </location>
</feature>
<dbReference type="STRING" id="1044.EH31_10190"/>
<evidence type="ECO:0000259" key="14">
    <source>
        <dbReference type="Pfam" id="PF00593"/>
    </source>
</evidence>
<evidence type="ECO:0000256" key="5">
    <source>
        <dbReference type="ARBA" id="ARBA00022692"/>
    </source>
</evidence>
<organism evidence="16 17">
    <name type="scientific">Erythrobacter longus</name>
    <dbReference type="NCBI Taxonomy" id="1044"/>
    <lineage>
        <taxon>Bacteria</taxon>
        <taxon>Pseudomonadati</taxon>
        <taxon>Pseudomonadota</taxon>
        <taxon>Alphaproteobacteria</taxon>
        <taxon>Sphingomonadales</taxon>
        <taxon>Erythrobacteraceae</taxon>
        <taxon>Erythrobacter/Porphyrobacter group</taxon>
        <taxon>Erythrobacter</taxon>
    </lineage>
</organism>
<keyword evidence="7" id="KW-0406">Ion transport</keyword>
<keyword evidence="6" id="KW-0408">Iron</keyword>
<evidence type="ECO:0000256" key="2">
    <source>
        <dbReference type="ARBA" id="ARBA00022448"/>
    </source>
</evidence>
<evidence type="ECO:0000256" key="6">
    <source>
        <dbReference type="ARBA" id="ARBA00023004"/>
    </source>
</evidence>
<dbReference type="SUPFAM" id="SSF56935">
    <property type="entry name" value="Porins"/>
    <property type="match status" value="1"/>
</dbReference>
<keyword evidence="8 12" id="KW-0798">TonB box</keyword>
<dbReference type="InterPro" id="IPR036942">
    <property type="entry name" value="Beta-barrel_TonB_sf"/>
</dbReference>
<dbReference type="Pfam" id="PF07715">
    <property type="entry name" value="Plug"/>
    <property type="match status" value="1"/>
</dbReference>
<dbReference type="InterPro" id="IPR000531">
    <property type="entry name" value="Beta-barrel_TonB"/>
</dbReference>
<protein>
    <recommendedName>
        <fullName evidence="18">TonB-dependent receptor</fullName>
    </recommendedName>
</protein>
<comment type="subcellular location">
    <subcellularLocation>
        <location evidence="1 11">Cell outer membrane</location>
        <topology evidence="1 11">Multi-pass membrane protein</topology>
    </subcellularLocation>
</comment>
<proteinExistence type="inferred from homology"/>
<evidence type="ECO:0000256" key="10">
    <source>
        <dbReference type="ARBA" id="ARBA00023237"/>
    </source>
</evidence>
<dbReference type="Gene3D" id="2.40.170.20">
    <property type="entry name" value="TonB-dependent receptor, beta-barrel domain"/>
    <property type="match status" value="2"/>
</dbReference>
<keyword evidence="4" id="KW-0410">Iron transport</keyword>
<evidence type="ECO:0000256" key="1">
    <source>
        <dbReference type="ARBA" id="ARBA00004571"/>
    </source>
</evidence>
<dbReference type="PANTHER" id="PTHR32552:SF81">
    <property type="entry name" value="TONB-DEPENDENT OUTER MEMBRANE RECEPTOR"/>
    <property type="match status" value="1"/>
</dbReference>
<dbReference type="PROSITE" id="PS52016">
    <property type="entry name" value="TONB_DEPENDENT_REC_3"/>
    <property type="match status" value="1"/>
</dbReference>
<comment type="caution">
    <text evidence="16">The sequence shown here is derived from an EMBL/GenBank/DDBJ whole genome shotgun (WGS) entry which is preliminary data.</text>
</comment>
<dbReference type="GO" id="GO:0006826">
    <property type="term" value="P:iron ion transport"/>
    <property type="evidence" value="ECO:0007669"/>
    <property type="project" value="UniProtKB-KW"/>
</dbReference>
<keyword evidence="2 11" id="KW-0813">Transport</keyword>
<evidence type="ECO:0000256" key="13">
    <source>
        <dbReference type="SAM" id="MobiDB-lite"/>
    </source>
</evidence>
<reference evidence="16 17" key="1">
    <citation type="submission" date="2014-04" db="EMBL/GenBank/DDBJ databases">
        <title>A comprehensive comparison of genomes of Erythrobacter spp. strains.</title>
        <authorList>
            <person name="Zheng Q."/>
        </authorList>
    </citation>
    <scope>NUCLEOTIDE SEQUENCE [LARGE SCALE GENOMIC DNA]</scope>
    <source>
        <strain evidence="16 17">DSM 6997</strain>
    </source>
</reference>
<dbReference type="EMBL" id="JMIW01000003">
    <property type="protein sequence ID" value="KEO90448.1"/>
    <property type="molecule type" value="Genomic_DNA"/>
</dbReference>
<keyword evidence="5 11" id="KW-0812">Transmembrane</keyword>
<evidence type="ECO:0000256" key="4">
    <source>
        <dbReference type="ARBA" id="ARBA00022496"/>
    </source>
</evidence>
<evidence type="ECO:0000256" key="9">
    <source>
        <dbReference type="ARBA" id="ARBA00023136"/>
    </source>
</evidence>
<keyword evidence="3 11" id="KW-1134">Transmembrane beta strand</keyword>
<evidence type="ECO:0000256" key="3">
    <source>
        <dbReference type="ARBA" id="ARBA00022452"/>
    </source>
</evidence>
<evidence type="ECO:0000259" key="15">
    <source>
        <dbReference type="Pfam" id="PF07715"/>
    </source>
</evidence>
<keyword evidence="9 11" id="KW-0472">Membrane</keyword>
<accession>A0A074MF11</accession>
<name>A0A074MF11_ERYLO</name>
<keyword evidence="17" id="KW-1185">Reference proteome</keyword>
<sequence length="856" mass="93668">MNEETSRVEATAEAAANAETAPRDYEPDYLVAGPEIVVTARKRNELLKDVPVTISVIDDTIIENEGLRTVEDLSRRVPGLTFDQGGFLADTRPAIRGMQSERGRPSVAILLDGLDLSGENMVIGGGGAAVNTLLYDLDRIEVVKGPQSVLWGRNAFAGAVNFISRQPSQEFGGRVNVDIAEGGLFSIDGALNMPIVKDRVALRVNGVFSDRDGFYRNPVTDARLGENRTEGAGGSLLVDVTDNLEIVGRYIYLNQRMSEAPTVLLTPNTRLPVPGGLFAPAPGAPSIFPCPDDFSGLTPPQVANCTRGTFIGDVSASEDQIDLSPDPFTGQAMRGIRLRQDIATFQVNWDTSFGRLSYRFGHLDNRSNLEQDGDYTNFAGPPGFVLSLNAFQVLDFTNRTFDNELKYENDFGPINLILGAQRFSEESSVVNSAQFWLRNPNSPLAGPPFFLSSAPQTDFAFPLATNRETDYFALYGSVGWEVTDRLSLGADLRWSDETIRFDIPGFRIQDVSLSQLNPVCLPQFANGTVFNPASPDGPPPGTIVACPQEAEINSDRFTPRFTAQYRVLDDALAYASYSRGFKPGGFNTNEITEFTDQRYLAERVTAYEIGIKSAWMDNRLIFNAAAFYNDYTDQQIGVQQSRPSQAGQAIVGSGIVNAGQVDVYGLEIDADARVTDWLRLGASYAFIDSTFASFVQGPPPGSPDALFEECGVPLGQSSSTQFRAEAQNICGDFSGNDVGRSPRHTLFLSAEARFPLSDDNTSLFANFDGLYRSARFVDEANLSRLPAYWRVGARIGVDWERFSVMAYVDNLFDNRTIETAQRTVDPGRTEGFAPSRGILAYLPNPRAFGVRLGARF</sequence>
<dbReference type="Proteomes" id="UP000027647">
    <property type="component" value="Unassembled WGS sequence"/>
</dbReference>
<feature type="domain" description="TonB-dependent receptor plug" evidence="15">
    <location>
        <begin position="48"/>
        <end position="159"/>
    </location>
</feature>
<evidence type="ECO:0000256" key="7">
    <source>
        <dbReference type="ARBA" id="ARBA00023065"/>
    </source>
</evidence>
<comment type="similarity">
    <text evidence="11 12">Belongs to the TonB-dependent receptor family.</text>
</comment>
<evidence type="ECO:0008006" key="18">
    <source>
        <dbReference type="Google" id="ProtNLM"/>
    </source>
</evidence>
<feature type="domain" description="TonB-dependent receptor-like beta-barrel" evidence="14">
    <location>
        <begin position="333"/>
        <end position="811"/>
    </location>
</feature>
<dbReference type="OrthoDB" id="7192131at2"/>
<evidence type="ECO:0000313" key="16">
    <source>
        <dbReference type="EMBL" id="KEO90448.1"/>
    </source>
</evidence>
<dbReference type="AlphaFoldDB" id="A0A074MF11"/>
<dbReference type="Pfam" id="PF00593">
    <property type="entry name" value="TonB_dep_Rec_b-barrel"/>
    <property type="match status" value="1"/>
</dbReference>
<evidence type="ECO:0000313" key="17">
    <source>
        <dbReference type="Proteomes" id="UP000027647"/>
    </source>
</evidence>
<keyword evidence="10 11" id="KW-0998">Cell outer membrane</keyword>
<feature type="compositionally biased region" description="Low complexity" evidence="13">
    <location>
        <begin position="8"/>
        <end position="20"/>
    </location>
</feature>
<dbReference type="GO" id="GO:0009279">
    <property type="term" value="C:cell outer membrane"/>
    <property type="evidence" value="ECO:0007669"/>
    <property type="project" value="UniProtKB-SubCell"/>
</dbReference>
<dbReference type="eggNOG" id="COG4771">
    <property type="taxonomic scope" value="Bacteria"/>
</dbReference>
<dbReference type="InterPro" id="IPR039426">
    <property type="entry name" value="TonB-dep_rcpt-like"/>
</dbReference>
<dbReference type="PANTHER" id="PTHR32552">
    <property type="entry name" value="FERRICHROME IRON RECEPTOR-RELATED"/>
    <property type="match status" value="1"/>
</dbReference>
<dbReference type="InterPro" id="IPR012910">
    <property type="entry name" value="Plug_dom"/>
</dbReference>
<gene>
    <name evidence="16" type="ORF">EH31_10190</name>
</gene>
<evidence type="ECO:0000256" key="8">
    <source>
        <dbReference type="ARBA" id="ARBA00023077"/>
    </source>
</evidence>
<evidence type="ECO:0000256" key="12">
    <source>
        <dbReference type="RuleBase" id="RU003357"/>
    </source>
</evidence>